<reference evidence="2 3" key="1">
    <citation type="submission" date="2019-12" db="EMBL/GenBank/DDBJ databases">
        <authorList>
            <person name="Huq M.A."/>
        </authorList>
    </citation>
    <scope>NUCLEOTIDE SEQUENCE [LARGE SCALE GENOMIC DNA]</scope>
    <source>
        <strain evidence="2 3">MAH-25</strain>
    </source>
</reference>
<evidence type="ECO:0000313" key="2">
    <source>
        <dbReference type="EMBL" id="MVQ32869.1"/>
    </source>
</evidence>
<dbReference type="SUPFAM" id="SSF53335">
    <property type="entry name" value="S-adenosyl-L-methionine-dependent methyltransferases"/>
    <property type="match status" value="1"/>
</dbReference>
<dbReference type="EMBL" id="WSEL01000011">
    <property type="protein sequence ID" value="MVQ32869.1"/>
    <property type="molecule type" value="Genomic_DNA"/>
</dbReference>
<dbReference type="AlphaFoldDB" id="A0A6N8J0Q5"/>
<feature type="domain" description="Methyltransferase type 11" evidence="1">
    <location>
        <begin position="92"/>
        <end position="157"/>
    </location>
</feature>
<dbReference type="RefSeq" id="WP_157401119.1">
    <property type="nucleotide sequence ID" value="NZ_WSEL01000011.1"/>
</dbReference>
<organism evidence="2 3">
    <name type="scientific">Ramlibacter pinisoli</name>
    <dbReference type="NCBI Taxonomy" id="2682844"/>
    <lineage>
        <taxon>Bacteria</taxon>
        <taxon>Pseudomonadati</taxon>
        <taxon>Pseudomonadota</taxon>
        <taxon>Betaproteobacteria</taxon>
        <taxon>Burkholderiales</taxon>
        <taxon>Comamonadaceae</taxon>
        <taxon>Ramlibacter</taxon>
    </lineage>
</organism>
<protein>
    <submittedName>
        <fullName evidence="2">Methyltransferase domain-containing protein</fullName>
    </submittedName>
</protein>
<dbReference type="InterPro" id="IPR029063">
    <property type="entry name" value="SAM-dependent_MTases_sf"/>
</dbReference>
<keyword evidence="2" id="KW-0808">Transferase</keyword>
<dbReference type="Gene3D" id="3.40.50.150">
    <property type="entry name" value="Vaccinia Virus protein VP39"/>
    <property type="match status" value="1"/>
</dbReference>
<dbReference type="Proteomes" id="UP000469385">
    <property type="component" value="Unassembled WGS sequence"/>
</dbReference>
<dbReference type="InterPro" id="IPR013216">
    <property type="entry name" value="Methyltransf_11"/>
</dbReference>
<dbReference type="Pfam" id="PF08241">
    <property type="entry name" value="Methyltransf_11"/>
    <property type="match status" value="1"/>
</dbReference>
<sequence>MSQWSLPWSFEPQAYRQWNEDLDGLEDDELVEHYTNQGKQEGRRPFRLTSRGEFAALIPATALALEIGPFASPVLRGPNVRYCDILDTEQLRRRAPEHGVDLANVPAVDYVMPGASLDAIPDQFDALLSSHAIEHQPDLVRHLQEVERRLRPGGRYFVLAPDHRYCFDRNLAPSTIAEVLQAHLEQRRVHTLRSVIEHRAYNTHNDPARHWTDPTPARLDSRQVDLRRVAAAMREHESAAGGYIDVHAWYFNPDSFGHLLELLRGLGLTRLQVERLYPTCRGSVEFWAVLALDPGPAGPWDAAAARPAADWAPPAASSPATPRAGLLGRTLRTLVTRR</sequence>
<evidence type="ECO:0000259" key="1">
    <source>
        <dbReference type="Pfam" id="PF08241"/>
    </source>
</evidence>
<evidence type="ECO:0000313" key="3">
    <source>
        <dbReference type="Proteomes" id="UP000469385"/>
    </source>
</evidence>
<gene>
    <name evidence="2" type="ORF">GON04_25675</name>
</gene>
<comment type="caution">
    <text evidence="2">The sequence shown here is derived from an EMBL/GenBank/DDBJ whole genome shotgun (WGS) entry which is preliminary data.</text>
</comment>
<keyword evidence="3" id="KW-1185">Reference proteome</keyword>
<dbReference type="GO" id="GO:0008757">
    <property type="term" value="F:S-adenosylmethionine-dependent methyltransferase activity"/>
    <property type="evidence" value="ECO:0007669"/>
    <property type="project" value="InterPro"/>
</dbReference>
<keyword evidence="2" id="KW-0489">Methyltransferase</keyword>
<dbReference type="CDD" id="cd02440">
    <property type="entry name" value="AdoMet_MTases"/>
    <property type="match status" value="1"/>
</dbReference>
<name>A0A6N8J0Q5_9BURK</name>
<accession>A0A6N8J0Q5</accession>
<proteinExistence type="predicted"/>
<dbReference type="GO" id="GO:0032259">
    <property type="term" value="P:methylation"/>
    <property type="evidence" value="ECO:0007669"/>
    <property type="project" value="UniProtKB-KW"/>
</dbReference>